<dbReference type="PANTHER" id="PTHR12526:SF629">
    <property type="entry name" value="TEICHURONIC ACID BIOSYNTHESIS GLYCOSYLTRANSFERASE TUAH-RELATED"/>
    <property type="match status" value="1"/>
</dbReference>
<dbReference type="AlphaFoldDB" id="A0A433RTY7"/>
<evidence type="ECO:0000259" key="3">
    <source>
        <dbReference type="Pfam" id="PF00534"/>
    </source>
</evidence>
<sequence length="504" mass="58407">MKERFYFFTEHLADGRTNLEQVILLRSQLFERKLHVSPTIVTVEYEPQLAKARRTLIERGVLDSDTQFLNLYADLQETNMEMGQPKEWPLNPLWSYEKVPDSNDVGVLDSEGKPVQYRNYSEEGRLEMVVHYDTHGRIIRSDIYDSNGFLSKVQVIQRDEVTCEIFYRTDGRVCMYHFFEQDELALIQLVDEDGSILYQCETETELAGFWLKMVLEETETNYCFVDSQKPYAAILEDLGPRAKIVTMIHEPHIDFPNNPIDGSLNEEYRHVFQQFDKSAAVVYDSNEQYDHVQERFGDVKNQFAIPTGLVEVPQRVNFKDRQPYALLFVAPFEPRYNPQAAVRVFNRIVQQLPEATLYMCGEGSEREAVEALIQELGLDDKIDIVLELDANVYNHVQMAISTSIDSEVPLPILYNLAYGVPTASYNYLYGPGDLILHKISGLLASRNNEEELAALIVERLSDQKETEAMSNHAYGEALRFNANNTKIYWIQLIQRLRENIWKKY</sequence>
<dbReference type="RefSeq" id="WP_126990909.1">
    <property type="nucleotide sequence ID" value="NZ_JTFC01000031.1"/>
</dbReference>
<evidence type="ECO:0000256" key="2">
    <source>
        <dbReference type="ARBA" id="ARBA00022679"/>
    </source>
</evidence>
<evidence type="ECO:0000313" key="5">
    <source>
        <dbReference type="Proteomes" id="UP000288623"/>
    </source>
</evidence>
<dbReference type="GO" id="GO:0016757">
    <property type="term" value="F:glycosyltransferase activity"/>
    <property type="evidence" value="ECO:0007669"/>
    <property type="project" value="UniProtKB-KW"/>
</dbReference>
<comment type="caution">
    <text evidence="4">The sequence shown here is derived from an EMBL/GenBank/DDBJ whole genome shotgun (WGS) entry which is preliminary data.</text>
</comment>
<keyword evidence="1" id="KW-0328">Glycosyltransferase</keyword>
<reference evidence="4 5" key="1">
    <citation type="submission" date="2014-11" db="EMBL/GenBank/DDBJ databases">
        <title>Genome sequence and analysis of novel Kurthia sp.</title>
        <authorList>
            <person name="Lawson J.N."/>
            <person name="Gonzalez J.E."/>
            <person name="Rinauldi L."/>
            <person name="Xuan Z."/>
            <person name="Firman A."/>
            <person name="Shaddox L."/>
            <person name="Trudeau A."/>
            <person name="Shah S."/>
            <person name="Reiman D."/>
        </authorList>
    </citation>
    <scope>NUCLEOTIDE SEQUENCE [LARGE SCALE GENOMIC DNA]</scope>
    <source>
        <strain evidence="4 5">3B1D</strain>
    </source>
</reference>
<keyword evidence="5" id="KW-1185">Reference proteome</keyword>
<protein>
    <submittedName>
        <fullName evidence="4">Glycosyl transferase</fullName>
    </submittedName>
</protein>
<dbReference type="PANTHER" id="PTHR12526">
    <property type="entry name" value="GLYCOSYLTRANSFERASE"/>
    <property type="match status" value="1"/>
</dbReference>
<proteinExistence type="predicted"/>
<dbReference type="OrthoDB" id="570545at2"/>
<dbReference type="Pfam" id="PF00534">
    <property type="entry name" value="Glycos_transf_1"/>
    <property type="match status" value="1"/>
</dbReference>
<dbReference type="Gene3D" id="3.40.50.2000">
    <property type="entry name" value="Glycogen Phosphorylase B"/>
    <property type="match status" value="3"/>
</dbReference>
<feature type="domain" description="Glycosyl transferase family 1" evidence="3">
    <location>
        <begin position="317"/>
        <end position="474"/>
    </location>
</feature>
<dbReference type="InterPro" id="IPR001296">
    <property type="entry name" value="Glyco_trans_1"/>
</dbReference>
<evidence type="ECO:0000256" key="1">
    <source>
        <dbReference type="ARBA" id="ARBA00022676"/>
    </source>
</evidence>
<organism evidence="4 5">
    <name type="scientific">Candidatus Kurthia intestinigallinarum</name>
    <dbReference type="NCBI Taxonomy" id="1562256"/>
    <lineage>
        <taxon>Bacteria</taxon>
        <taxon>Bacillati</taxon>
        <taxon>Bacillota</taxon>
        <taxon>Bacilli</taxon>
        <taxon>Bacillales</taxon>
        <taxon>Caryophanaceae</taxon>
        <taxon>Kurthia</taxon>
    </lineage>
</organism>
<evidence type="ECO:0000313" key="4">
    <source>
        <dbReference type="EMBL" id="RUS55606.1"/>
    </source>
</evidence>
<gene>
    <name evidence="4" type="ORF">QI30_11840</name>
</gene>
<accession>A0A433RTY7</accession>
<dbReference type="Proteomes" id="UP000288623">
    <property type="component" value="Unassembled WGS sequence"/>
</dbReference>
<name>A0A433RTY7_9BACL</name>
<dbReference type="SUPFAM" id="SSF53756">
    <property type="entry name" value="UDP-Glycosyltransferase/glycogen phosphorylase"/>
    <property type="match status" value="1"/>
</dbReference>
<keyword evidence="2 4" id="KW-0808">Transferase</keyword>
<dbReference type="EMBL" id="JTFC01000031">
    <property type="protein sequence ID" value="RUS55606.1"/>
    <property type="molecule type" value="Genomic_DNA"/>
</dbReference>